<dbReference type="OrthoDB" id="10067563at2759"/>
<keyword evidence="3" id="KW-1185">Reference proteome</keyword>
<evidence type="ECO:0000313" key="3">
    <source>
        <dbReference type="Proteomes" id="UP000225706"/>
    </source>
</evidence>
<keyword evidence="2" id="KW-0695">RNA-directed DNA polymerase</keyword>
<comment type="caution">
    <text evidence="2">The sequence shown here is derived from an EMBL/GenBank/DDBJ whole genome shotgun (WGS) entry which is preliminary data.</text>
</comment>
<dbReference type="InterPro" id="IPR036691">
    <property type="entry name" value="Endo/exonu/phosph_ase_sf"/>
</dbReference>
<protein>
    <submittedName>
        <fullName evidence="2">RNA-directed DNA polymerase from mobile element jockey</fullName>
    </submittedName>
</protein>
<gene>
    <name evidence="2" type="primary">pol</name>
    <name evidence="2" type="ORF">AWC38_SpisGene19144</name>
</gene>
<evidence type="ECO:0000313" key="2">
    <source>
        <dbReference type="EMBL" id="PFX16575.1"/>
    </source>
</evidence>
<name>A0A2B4RJZ1_STYPI</name>
<accession>A0A2B4RJZ1</accession>
<dbReference type="CDD" id="cd01650">
    <property type="entry name" value="RT_nLTR_like"/>
    <property type="match status" value="1"/>
</dbReference>
<keyword evidence="2" id="KW-0808">Transferase</keyword>
<sequence>MQRYCSTEVVPPVLKVESGLCLLDATLVALYLLLLAGDICQNPGPETRFVNGEAGNLLNIPVVTSSRLNYLRPFNRPTARSLVSIPIVNEKYRCVRKHLRLCCLNARSIKNKSADFVCYASSTGADIFAITESWLFERGMAHKTEITLPGYKLFEHQRVDRTGGGIALLLNEAIDVRKEDSGERRSFEFGEWILKHGSSKLRVIAIYRIPHSATHPVSTSVFLDEFLAYLESVVMSPEPLLITGDFNIHVNVPNDSDAARFLELLTSMGLEQHVDKPTHISGHTLDLIITRCSDSLLYAKPIADYLFSDHITVLCDLDKFSPLTEEKVRKLINSSTNKSCNLDPMPTSLVIDCIDVLLPIITKMINLSLESGLFADDWKCALVLPLLKKSGLDLLYKNYRPVSNLQYVSKLTERMVYEQIHTHMMTHSLYPEFQSAYRKNHSTETALVRVTNDILMKMNTQEVTLLVMLDLSAAFDTVNHNILLTRLNEELGICGLALEWFRSYLAKRGQRVSIDGSLSERFSLECGVPQGSCLGPLLFLIYASKLFRVVEDQLPHVHCYADDTQIYLSFKPISNTSQEDAIRAMECCIEKIRRWLIHDRLLLNDDKTEFIIIGTRQQLNKLQAMNIKVGGSEIKSSHQVKNLGSWLDPNLNMRHHITNVCKAGFFYLHNIRCIKKYLSRDSLLTLVHASPTPPQKLNDRHLNTIYKISNQSLETQVRMVKETDASGRTKGANKISIVYRPPTWRQ</sequence>
<dbReference type="Pfam" id="PF00078">
    <property type="entry name" value="RVT_1"/>
    <property type="match status" value="1"/>
</dbReference>
<dbReference type="GO" id="GO:0003964">
    <property type="term" value="F:RNA-directed DNA polymerase activity"/>
    <property type="evidence" value="ECO:0007669"/>
    <property type="project" value="UniProtKB-KW"/>
</dbReference>
<dbReference type="PANTHER" id="PTHR33332">
    <property type="entry name" value="REVERSE TRANSCRIPTASE DOMAIN-CONTAINING PROTEIN"/>
    <property type="match status" value="1"/>
</dbReference>
<evidence type="ECO:0000259" key="1">
    <source>
        <dbReference type="PROSITE" id="PS50878"/>
    </source>
</evidence>
<dbReference type="Proteomes" id="UP000225706">
    <property type="component" value="Unassembled WGS sequence"/>
</dbReference>
<keyword evidence="2" id="KW-0548">Nucleotidyltransferase</keyword>
<organism evidence="2 3">
    <name type="scientific">Stylophora pistillata</name>
    <name type="common">Smooth cauliflower coral</name>
    <dbReference type="NCBI Taxonomy" id="50429"/>
    <lineage>
        <taxon>Eukaryota</taxon>
        <taxon>Metazoa</taxon>
        <taxon>Cnidaria</taxon>
        <taxon>Anthozoa</taxon>
        <taxon>Hexacorallia</taxon>
        <taxon>Scleractinia</taxon>
        <taxon>Astrocoeniina</taxon>
        <taxon>Pocilloporidae</taxon>
        <taxon>Stylophora</taxon>
    </lineage>
</organism>
<dbReference type="PROSITE" id="PS50878">
    <property type="entry name" value="RT_POL"/>
    <property type="match status" value="1"/>
</dbReference>
<reference evidence="3" key="1">
    <citation type="journal article" date="2017" name="bioRxiv">
        <title>Comparative analysis of the genomes of Stylophora pistillata and Acropora digitifera provides evidence for extensive differences between species of corals.</title>
        <authorList>
            <person name="Voolstra C.R."/>
            <person name="Li Y."/>
            <person name="Liew Y.J."/>
            <person name="Baumgarten S."/>
            <person name="Zoccola D."/>
            <person name="Flot J.-F."/>
            <person name="Tambutte S."/>
            <person name="Allemand D."/>
            <person name="Aranda M."/>
        </authorList>
    </citation>
    <scope>NUCLEOTIDE SEQUENCE [LARGE SCALE GENOMIC DNA]</scope>
</reference>
<dbReference type="AlphaFoldDB" id="A0A2B4RJZ1"/>
<dbReference type="EMBL" id="LSMT01000535">
    <property type="protein sequence ID" value="PFX16575.1"/>
    <property type="molecule type" value="Genomic_DNA"/>
</dbReference>
<dbReference type="SUPFAM" id="SSF56219">
    <property type="entry name" value="DNase I-like"/>
    <property type="match status" value="1"/>
</dbReference>
<dbReference type="InterPro" id="IPR043502">
    <property type="entry name" value="DNA/RNA_pol_sf"/>
</dbReference>
<dbReference type="Pfam" id="PF14529">
    <property type="entry name" value="Exo_endo_phos_2"/>
    <property type="match status" value="1"/>
</dbReference>
<dbReference type="InterPro" id="IPR000477">
    <property type="entry name" value="RT_dom"/>
</dbReference>
<proteinExistence type="predicted"/>
<feature type="domain" description="Reverse transcriptase" evidence="1">
    <location>
        <begin position="367"/>
        <end position="651"/>
    </location>
</feature>
<dbReference type="SUPFAM" id="SSF56672">
    <property type="entry name" value="DNA/RNA polymerases"/>
    <property type="match status" value="1"/>
</dbReference>
<dbReference type="InterPro" id="IPR005135">
    <property type="entry name" value="Endo/exonuclease/phosphatase"/>
</dbReference>
<dbReference type="Gene3D" id="3.60.10.10">
    <property type="entry name" value="Endonuclease/exonuclease/phosphatase"/>
    <property type="match status" value="1"/>
</dbReference>